<keyword evidence="2" id="KW-1185">Reference proteome</keyword>
<dbReference type="STRING" id="1492898.SY85_24360"/>
<gene>
    <name evidence="1" type="ORF">SY85_24360</name>
</gene>
<dbReference type="EMBL" id="CP011390">
    <property type="protein sequence ID" value="ANE53138.1"/>
    <property type="molecule type" value="Genomic_DNA"/>
</dbReference>
<evidence type="ECO:0000313" key="1">
    <source>
        <dbReference type="EMBL" id="ANE53138.1"/>
    </source>
</evidence>
<proteinExistence type="predicted"/>
<dbReference type="AlphaFoldDB" id="A0A172U1S6"/>
<name>A0A172U1S6_9BACT</name>
<reference evidence="2" key="1">
    <citation type="submission" date="2015-01" db="EMBL/GenBank/DDBJ databases">
        <title>Flavisolibacter sp./LCS9/ whole genome sequencing.</title>
        <authorList>
            <person name="Kim M.K."/>
            <person name="Srinivasan S."/>
            <person name="Lee J.-J."/>
        </authorList>
    </citation>
    <scope>NUCLEOTIDE SEQUENCE [LARGE SCALE GENOMIC DNA]</scope>
    <source>
        <strain evidence="2">LCS9</strain>
    </source>
</reference>
<organism evidence="1 2">
    <name type="scientific">Flavisolibacter tropicus</name>
    <dbReference type="NCBI Taxonomy" id="1492898"/>
    <lineage>
        <taxon>Bacteria</taxon>
        <taxon>Pseudomonadati</taxon>
        <taxon>Bacteroidota</taxon>
        <taxon>Chitinophagia</taxon>
        <taxon>Chitinophagales</taxon>
        <taxon>Chitinophagaceae</taxon>
        <taxon>Flavisolibacter</taxon>
    </lineage>
</organism>
<reference evidence="1 2" key="2">
    <citation type="journal article" date="2016" name="Int. J. Syst. Evol. Microbiol.">
        <title>Flavisolibacter tropicus sp. nov., isolated from tropical soil.</title>
        <authorList>
            <person name="Lee J.J."/>
            <person name="Kang M.S."/>
            <person name="Kim G.S."/>
            <person name="Lee C.S."/>
            <person name="Lim S."/>
            <person name="Lee J."/>
            <person name="Roh S.H."/>
            <person name="Kang H."/>
            <person name="Ha J.M."/>
            <person name="Bae S."/>
            <person name="Jung H.Y."/>
            <person name="Kim M.K."/>
        </authorList>
    </citation>
    <scope>NUCLEOTIDE SEQUENCE [LARGE SCALE GENOMIC DNA]</scope>
    <source>
        <strain evidence="1 2">LCS9</strain>
    </source>
</reference>
<evidence type="ECO:0000313" key="2">
    <source>
        <dbReference type="Proteomes" id="UP000077177"/>
    </source>
</evidence>
<dbReference type="RefSeq" id="WP_066408874.1">
    <property type="nucleotide sequence ID" value="NZ_CP011390.1"/>
</dbReference>
<accession>A0A172U1S6</accession>
<sequence>MAKANQIIHNFYGLQMEINLLKPDEDVLAELNEKPDPTINKHLSKIKQLTAKAKAKANQVRFQNAIHELALLKQKGIEELKKLFLPQERVALVPLFRKFEELGDQDQQSITEDEELLQFLELLKNRIDASGNK</sequence>
<dbReference type="OrthoDB" id="1495156at2"/>
<protein>
    <submittedName>
        <fullName evidence="1">Uncharacterized protein</fullName>
    </submittedName>
</protein>
<dbReference type="Proteomes" id="UP000077177">
    <property type="component" value="Chromosome"/>
</dbReference>
<dbReference type="KEGG" id="fla:SY85_24360"/>